<feature type="domain" description="Tyr recombinase" evidence="4">
    <location>
        <begin position="167"/>
        <end position="353"/>
    </location>
</feature>
<sequence length="375" mass="41470">MAKRRQFGYIRKLPSGRFQASFVDPAGVRQYAPDTFKARPDASRWLALVEADISRGTWTNDQRGKELFGDYATSVLRDSSQIGPRWRETCERNLRLHLVPLVKTPLRSLSPTVVRQWHAEALRGSGGRTSIAQSYRFMRMVMNTAVREELIQRNPCQVPGAGLVQAKERPIATPAEVIKLVEAIHPKYRTAVLIAAWCALRRGEIAGLLVSDVDLAAGTITVRKNRVELLKGGTAFDGDPKTEAGRRTIAIPPHVVPLVRLHLAEFAGSERLFVSRDGTALRGNTLYQAFKRARAAAKLEHLTFHDLRHTGQTLAAQAGATLADLMRRLGHASMVAAKRYLHVVDGRDAEIAKALSDLAEHGDAAKLPRSITMRS</sequence>
<dbReference type="InterPro" id="IPR011010">
    <property type="entry name" value="DNA_brk_join_enz"/>
</dbReference>
<keyword evidence="6" id="KW-1185">Reference proteome</keyword>
<reference evidence="5" key="1">
    <citation type="submission" date="2021-01" db="EMBL/GenBank/DDBJ databases">
        <title>Whole genome shotgun sequence of Rhizocola hellebori NBRC 109834.</title>
        <authorList>
            <person name="Komaki H."/>
            <person name="Tamura T."/>
        </authorList>
    </citation>
    <scope>NUCLEOTIDE SEQUENCE</scope>
    <source>
        <strain evidence="5">NBRC 109834</strain>
    </source>
</reference>
<evidence type="ECO:0000256" key="2">
    <source>
        <dbReference type="ARBA" id="ARBA00023125"/>
    </source>
</evidence>
<dbReference type="Pfam" id="PF26003">
    <property type="entry name" value="Integrase_N_phage"/>
    <property type="match status" value="1"/>
</dbReference>
<name>A0A8J3QG20_9ACTN</name>
<dbReference type="Gene3D" id="1.10.150.130">
    <property type="match status" value="1"/>
</dbReference>
<organism evidence="5 6">
    <name type="scientific">Rhizocola hellebori</name>
    <dbReference type="NCBI Taxonomy" id="1392758"/>
    <lineage>
        <taxon>Bacteria</taxon>
        <taxon>Bacillati</taxon>
        <taxon>Actinomycetota</taxon>
        <taxon>Actinomycetes</taxon>
        <taxon>Micromonosporales</taxon>
        <taxon>Micromonosporaceae</taxon>
        <taxon>Rhizocola</taxon>
    </lineage>
</organism>
<dbReference type="Gene3D" id="1.10.443.10">
    <property type="entry name" value="Intergrase catalytic core"/>
    <property type="match status" value="1"/>
</dbReference>
<dbReference type="CDD" id="cd01189">
    <property type="entry name" value="INT_ICEBs1_C_like"/>
    <property type="match status" value="1"/>
</dbReference>
<comment type="similarity">
    <text evidence="1">Belongs to the 'phage' integrase family.</text>
</comment>
<dbReference type="AlphaFoldDB" id="A0A8J3QG20"/>
<evidence type="ECO:0000313" key="6">
    <source>
        <dbReference type="Proteomes" id="UP000612899"/>
    </source>
</evidence>
<dbReference type="InterPro" id="IPR002104">
    <property type="entry name" value="Integrase_catalytic"/>
</dbReference>
<evidence type="ECO:0000313" key="5">
    <source>
        <dbReference type="EMBL" id="GIH10308.1"/>
    </source>
</evidence>
<proteinExistence type="inferred from homology"/>
<dbReference type="GO" id="GO:0006310">
    <property type="term" value="P:DNA recombination"/>
    <property type="evidence" value="ECO:0007669"/>
    <property type="project" value="UniProtKB-KW"/>
</dbReference>
<evidence type="ECO:0000256" key="3">
    <source>
        <dbReference type="ARBA" id="ARBA00023172"/>
    </source>
</evidence>
<dbReference type="SUPFAM" id="SSF56349">
    <property type="entry name" value="DNA breaking-rejoining enzymes"/>
    <property type="match status" value="1"/>
</dbReference>
<dbReference type="InterPro" id="IPR058717">
    <property type="entry name" value="Phage_L5_Integrase_N"/>
</dbReference>
<dbReference type="PANTHER" id="PTHR30349:SF64">
    <property type="entry name" value="PROPHAGE INTEGRASE INTD-RELATED"/>
    <property type="match status" value="1"/>
</dbReference>
<gene>
    <name evidence="5" type="ORF">Rhe02_83750</name>
</gene>
<dbReference type="InterPro" id="IPR050090">
    <property type="entry name" value="Tyrosine_recombinase_XerCD"/>
</dbReference>
<dbReference type="InterPro" id="IPR010998">
    <property type="entry name" value="Integrase_recombinase_N"/>
</dbReference>
<protein>
    <submittedName>
        <fullName evidence="5">Putative prophage phiRv2 integrase</fullName>
    </submittedName>
</protein>
<evidence type="ECO:0000256" key="1">
    <source>
        <dbReference type="ARBA" id="ARBA00008857"/>
    </source>
</evidence>
<comment type="caution">
    <text evidence="5">The sequence shown here is derived from an EMBL/GenBank/DDBJ whole genome shotgun (WGS) entry which is preliminary data.</text>
</comment>
<accession>A0A8J3QG20</accession>
<dbReference type="GO" id="GO:0003677">
    <property type="term" value="F:DNA binding"/>
    <property type="evidence" value="ECO:0007669"/>
    <property type="project" value="UniProtKB-KW"/>
</dbReference>
<keyword evidence="2" id="KW-0238">DNA-binding</keyword>
<dbReference type="PROSITE" id="PS51898">
    <property type="entry name" value="TYR_RECOMBINASE"/>
    <property type="match status" value="1"/>
</dbReference>
<evidence type="ECO:0000259" key="4">
    <source>
        <dbReference type="PROSITE" id="PS51898"/>
    </source>
</evidence>
<dbReference type="InterPro" id="IPR013762">
    <property type="entry name" value="Integrase-like_cat_sf"/>
</dbReference>
<dbReference type="GO" id="GO:0015074">
    <property type="term" value="P:DNA integration"/>
    <property type="evidence" value="ECO:0007669"/>
    <property type="project" value="InterPro"/>
</dbReference>
<dbReference type="Pfam" id="PF00589">
    <property type="entry name" value="Phage_integrase"/>
    <property type="match status" value="1"/>
</dbReference>
<dbReference type="PANTHER" id="PTHR30349">
    <property type="entry name" value="PHAGE INTEGRASE-RELATED"/>
    <property type="match status" value="1"/>
</dbReference>
<keyword evidence="3" id="KW-0233">DNA recombination</keyword>
<dbReference type="EMBL" id="BONY01000090">
    <property type="protein sequence ID" value="GIH10308.1"/>
    <property type="molecule type" value="Genomic_DNA"/>
</dbReference>
<dbReference type="Proteomes" id="UP000612899">
    <property type="component" value="Unassembled WGS sequence"/>
</dbReference>